<dbReference type="GO" id="GO:0005811">
    <property type="term" value="C:lipid droplet"/>
    <property type="evidence" value="ECO:0007669"/>
    <property type="project" value="InterPro"/>
</dbReference>
<evidence type="ECO:0000313" key="3">
    <source>
        <dbReference type="EMBL" id="KAJ3639032.1"/>
    </source>
</evidence>
<feature type="signal peptide" evidence="2">
    <location>
        <begin position="1"/>
        <end position="20"/>
    </location>
</feature>
<dbReference type="EMBL" id="JALNTZ010000052">
    <property type="protein sequence ID" value="KAJ3639032.1"/>
    <property type="molecule type" value="Genomic_DNA"/>
</dbReference>
<sequence length="117" mass="13811">MILLLLLYPLPFIKLRPIGAHYPQKEPIKRGIDLLKQRQLLNGDWVEFLLYEIYIKVTHHKFIGCLCGATLCRRKPQESICGVFNKNCMINYSNFKNIFPIWALARFTERYPQESPL</sequence>
<protein>
    <submittedName>
        <fullName evidence="3">Uncharacterized protein</fullName>
    </submittedName>
</protein>
<dbReference type="InterPro" id="IPR008930">
    <property type="entry name" value="Terpenoid_cyclase/PrenylTrfase"/>
</dbReference>
<dbReference type="SUPFAM" id="SSF48239">
    <property type="entry name" value="Terpenoid cyclases/Protein prenyltransferases"/>
    <property type="match status" value="1"/>
</dbReference>
<evidence type="ECO:0000313" key="4">
    <source>
        <dbReference type="Proteomes" id="UP001168821"/>
    </source>
</evidence>
<dbReference type="InterPro" id="IPR018333">
    <property type="entry name" value="Squalene_cyclase"/>
</dbReference>
<reference evidence="3" key="1">
    <citation type="journal article" date="2023" name="G3 (Bethesda)">
        <title>Whole genome assemblies of Zophobas morio and Tenebrio molitor.</title>
        <authorList>
            <person name="Kaur S."/>
            <person name="Stinson S.A."/>
            <person name="diCenzo G.C."/>
        </authorList>
    </citation>
    <scope>NUCLEOTIDE SEQUENCE</scope>
    <source>
        <strain evidence="3">QUZm001</strain>
    </source>
</reference>
<comment type="similarity">
    <text evidence="1">Belongs to the terpene cyclase/mutase family.</text>
</comment>
<accession>A0AA38HM42</accession>
<dbReference type="GO" id="GO:0016104">
    <property type="term" value="P:triterpenoid biosynthetic process"/>
    <property type="evidence" value="ECO:0007669"/>
    <property type="project" value="InterPro"/>
</dbReference>
<dbReference type="Gene3D" id="1.50.10.20">
    <property type="match status" value="1"/>
</dbReference>
<evidence type="ECO:0000256" key="1">
    <source>
        <dbReference type="ARBA" id="ARBA00009755"/>
    </source>
</evidence>
<gene>
    <name evidence="3" type="ORF">Zmor_019077</name>
</gene>
<keyword evidence="2" id="KW-0732">Signal</keyword>
<proteinExistence type="inferred from homology"/>
<evidence type="ECO:0000256" key="2">
    <source>
        <dbReference type="SAM" id="SignalP"/>
    </source>
</evidence>
<dbReference type="GO" id="GO:0016866">
    <property type="term" value="F:intramolecular transferase activity"/>
    <property type="evidence" value="ECO:0007669"/>
    <property type="project" value="InterPro"/>
</dbReference>
<keyword evidence="4" id="KW-1185">Reference proteome</keyword>
<feature type="chain" id="PRO_5041448666" evidence="2">
    <location>
        <begin position="21"/>
        <end position="117"/>
    </location>
</feature>
<organism evidence="3 4">
    <name type="scientific">Zophobas morio</name>
    <dbReference type="NCBI Taxonomy" id="2755281"/>
    <lineage>
        <taxon>Eukaryota</taxon>
        <taxon>Metazoa</taxon>
        <taxon>Ecdysozoa</taxon>
        <taxon>Arthropoda</taxon>
        <taxon>Hexapoda</taxon>
        <taxon>Insecta</taxon>
        <taxon>Pterygota</taxon>
        <taxon>Neoptera</taxon>
        <taxon>Endopterygota</taxon>
        <taxon>Coleoptera</taxon>
        <taxon>Polyphaga</taxon>
        <taxon>Cucujiformia</taxon>
        <taxon>Tenebrionidae</taxon>
        <taxon>Zophobas</taxon>
    </lineage>
</organism>
<dbReference type="PANTHER" id="PTHR11764:SF20">
    <property type="entry name" value="LANOSTEROL SYNTHASE"/>
    <property type="match status" value="1"/>
</dbReference>
<dbReference type="AlphaFoldDB" id="A0AA38HM42"/>
<dbReference type="PANTHER" id="PTHR11764">
    <property type="entry name" value="TERPENE CYCLASE/MUTASE FAMILY MEMBER"/>
    <property type="match status" value="1"/>
</dbReference>
<dbReference type="Proteomes" id="UP001168821">
    <property type="component" value="Unassembled WGS sequence"/>
</dbReference>
<comment type="caution">
    <text evidence="3">The sequence shown here is derived from an EMBL/GenBank/DDBJ whole genome shotgun (WGS) entry which is preliminary data.</text>
</comment>
<name>A0AA38HM42_9CUCU</name>